<reference evidence="2" key="2">
    <citation type="submission" date="2025-09" db="UniProtKB">
        <authorList>
            <consortium name="Ensembl"/>
        </authorList>
    </citation>
    <scope>IDENTIFICATION</scope>
</reference>
<sequence length="131" mass="14482">MQILFVNVYCVAPPPSGGGGIIGRSWSMLFTAAGFSVSLQDSNPEQLTRALSYIRYMKVYQLVLSVSVLSCLLIFKPSNISGVGFLENAMIVKTAIVETKRQWEEGSSVPGLRENIEEERQSPEINILQLK</sequence>
<dbReference type="Ensembl" id="ENSEBUT00000016918.1">
    <property type="protein sequence ID" value="ENSEBUP00000016342.1"/>
    <property type="gene ID" value="ENSEBUG00000010257.1"/>
</dbReference>
<reference evidence="2" key="1">
    <citation type="submission" date="2025-08" db="UniProtKB">
        <authorList>
            <consortium name="Ensembl"/>
        </authorList>
    </citation>
    <scope>IDENTIFICATION</scope>
</reference>
<dbReference type="GO" id="GO:0070403">
    <property type="term" value="F:NAD+ binding"/>
    <property type="evidence" value="ECO:0007669"/>
    <property type="project" value="InterPro"/>
</dbReference>
<evidence type="ECO:0000313" key="2">
    <source>
        <dbReference type="Ensembl" id="ENSEBUP00000016342.1"/>
    </source>
</evidence>
<dbReference type="Pfam" id="PF02737">
    <property type="entry name" value="3HCDH_N"/>
    <property type="match status" value="1"/>
</dbReference>
<organism evidence="2 3">
    <name type="scientific">Eptatretus burgeri</name>
    <name type="common">Inshore hagfish</name>
    <dbReference type="NCBI Taxonomy" id="7764"/>
    <lineage>
        <taxon>Eukaryota</taxon>
        <taxon>Metazoa</taxon>
        <taxon>Chordata</taxon>
        <taxon>Craniata</taxon>
        <taxon>Vertebrata</taxon>
        <taxon>Cyclostomata</taxon>
        <taxon>Myxini</taxon>
        <taxon>Myxiniformes</taxon>
        <taxon>Myxinidae</taxon>
        <taxon>Eptatretinae</taxon>
        <taxon>Eptatretus</taxon>
    </lineage>
</organism>
<dbReference type="SUPFAM" id="SSF51735">
    <property type="entry name" value="NAD(P)-binding Rossmann-fold domains"/>
    <property type="match status" value="1"/>
</dbReference>
<protein>
    <recommendedName>
        <fullName evidence="1">3-hydroxyacyl-CoA dehydrogenase NAD binding domain-containing protein</fullName>
    </recommendedName>
</protein>
<keyword evidence="3" id="KW-1185">Reference proteome</keyword>
<evidence type="ECO:0000259" key="1">
    <source>
        <dbReference type="Pfam" id="PF02737"/>
    </source>
</evidence>
<feature type="domain" description="3-hydroxyacyl-CoA dehydrogenase NAD binding" evidence="1">
    <location>
        <begin position="18"/>
        <end position="56"/>
    </location>
</feature>
<accession>A0A8C4QJM3</accession>
<evidence type="ECO:0000313" key="3">
    <source>
        <dbReference type="Proteomes" id="UP000694388"/>
    </source>
</evidence>
<name>A0A8C4QJM3_EPTBU</name>
<dbReference type="Proteomes" id="UP000694388">
    <property type="component" value="Unplaced"/>
</dbReference>
<dbReference type="Gene3D" id="3.40.50.720">
    <property type="entry name" value="NAD(P)-binding Rossmann-like Domain"/>
    <property type="match status" value="1"/>
</dbReference>
<proteinExistence type="predicted"/>
<dbReference type="AlphaFoldDB" id="A0A8C4QJM3"/>
<dbReference type="InterPro" id="IPR036291">
    <property type="entry name" value="NAD(P)-bd_dom_sf"/>
</dbReference>
<dbReference type="GO" id="GO:0006631">
    <property type="term" value="P:fatty acid metabolic process"/>
    <property type="evidence" value="ECO:0007669"/>
    <property type="project" value="InterPro"/>
</dbReference>
<dbReference type="InterPro" id="IPR006176">
    <property type="entry name" value="3-OHacyl-CoA_DH_NAD-bd"/>
</dbReference>